<evidence type="ECO:0000313" key="2">
    <source>
        <dbReference type="EMBL" id="KAH7058696.1"/>
    </source>
</evidence>
<accession>A0ABQ8GMH3</accession>
<dbReference type="Proteomes" id="UP000774617">
    <property type="component" value="Unassembled WGS sequence"/>
</dbReference>
<name>A0ABQ8GMH3_9PEZI</name>
<gene>
    <name evidence="2" type="ORF">B0J12DRAFT_370540</name>
</gene>
<reference evidence="2 3" key="1">
    <citation type="journal article" date="2021" name="Nat. Commun.">
        <title>Genetic determinants of endophytism in the Arabidopsis root mycobiome.</title>
        <authorList>
            <person name="Mesny F."/>
            <person name="Miyauchi S."/>
            <person name="Thiergart T."/>
            <person name="Pickel B."/>
            <person name="Atanasova L."/>
            <person name="Karlsson M."/>
            <person name="Huettel B."/>
            <person name="Barry K.W."/>
            <person name="Haridas S."/>
            <person name="Chen C."/>
            <person name="Bauer D."/>
            <person name="Andreopoulos W."/>
            <person name="Pangilinan J."/>
            <person name="LaButti K."/>
            <person name="Riley R."/>
            <person name="Lipzen A."/>
            <person name="Clum A."/>
            <person name="Drula E."/>
            <person name="Henrissat B."/>
            <person name="Kohler A."/>
            <person name="Grigoriev I.V."/>
            <person name="Martin F.M."/>
            <person name="Hacquard S."/>
        </authorList>
    </citation>
    <scope>NUCLEOTIDE SEQUENCE [LARGE SCALE GENOMIC DNA]</scope>
    <source>
        <strain evidence="2 3">MPI-SDFR-AT-0080</strain>
    </source>
</reference>
<sequence>MSLYLATYVPQLVYLFLRILTFFYLSAQNICTGGIFFSNAAKKKKPGVRSRRDSFSSIIVLRLSYLASFYYSTVFLVRKRDLDVYLLAIVAHFIRIQGSE</sequence>
<keyword evidence="1" id="KW-0472">Membrane</keyword>
<feature type="transmembrane region" description="Helical" evidence="1">
    <location>
        <begin position="58"/>
        <end position="77"/>
    </location>
</feature>
<feature type="transmembrane region" description="Helical" evidence="1">
    <location>
        <begin position="12"/>
        <end position="37"/>
    </location>
</feature>
<dbReference type="EMBL" id="JAGTJR010000006">
    <property type="protein sequence ID" value="KAH7058696.1"/>
    <property type="molecule type" value="Genomic_DNA"/>
</dbReference>
<proteinExistence type="predicted"/>
<keyword evidence="1" id="KW-1133">Transmembrane helix</keyword>
<comment type="caution">
    <text evidence="2">The sequence shown here is derived from an EMBL/GenBank/DDBJ whole genome shotgun (WGS) entry which is preliminary data.</text>
</comment>
<organism evidence="2 3">
    <name type="scientific">Macrophomina phaseolina</name>
    <dbReference type="NCBI Taxonomy" id="35725"/>
    <lineage>
        <taxon>Eukaryota</taxon>
        <taxon>Fungi</taxon>
        <taxon>Dikarya</taxon>
        <taxon>Ascomycota</taxon>
        <taxon>Pezizomycotina</taxon>
        <taxon>Dothideomycetes</taxon>
        <taxon>Dothideomycetes incertae sedis</taxon>
        <taxon>Botryosphaeriales</taxon>
        <taxon>Botryosphaeriaceae</taxon>
        <taxon>Macrophomina</taxon>
    </lineage>
</organism>
<protein>
    <submittedName>
        <fullName evidence="2">Uncharacterized protein</fullName>
    </submittedName>
</protein>
<evidence type="ECO:0000313" key="3">
    <source>
        <dbReference type="Proteomes" id="UP000774617"/>
    </source>
</evidence>
<keyword evidence="3" id="KW-1185">Reference proteome</keyword>
<keyword evidence="1" id="KW-0812">Transmembrane</keyword>
<evidence type="ECO:0000256" key="1">
    <source>
        <dbReference type="SAM" id="Phobius"/>
    </source>
</evidence>